<evidence type="ECO:0000313" key="2">
    <source>
        <dbReference type="EMBL" id="GEY27522.1"/>
    </source>
</evidence>
<organism evidence="2">
    <name type="scientific">Tanacetum cinerariifolium</name>
    <name type="common">Dalmatian daisy</name>
    <name type="synonym">Chrysanthemum cinerariifolium</name>
    <dbReference type="NCBI Taxonomy" id="118510"/>
    <lineage>
        <taxon>Eukaryota</taxon>
        <taxon>Viridiplantae</taxon>
        <taxon>Streptophyta</taxon>
        <taxon>Embryophyta</taxon>
        <taxon>Tracheophyta</taxon>
        <taxon>Spermatophyta</taxon>
        <taxon>Magnoliopsida</taxon>
        <taxon>eudicotyledons</taxon>
        <taxon>Gunneridae</taxon>
        <taxon>Pentapetalae</taxon>
        <taxon>asterids</taxon>
        <taxon>campanulids</taxon>
        <taxon>Asterales</taxon>
        <taxon>Asteraceae</taxon>
        <taxon>Asteroideae</taxon>
        <taxon>Anthemideae</taxon>
        <taxon>Anthemidinae</taxon>
        <taxon>Tanacetum</taxon>
    </lineage>
</organism>
<comment type="caution">
    <text evidence="2">The sequence shown here is derived from an EMBL/GenBank/DDBJ whole genome shotgun (WGS) entry which is preliminary data.</text>
</comment>
<protein>
    <submittedName>
        <fullName evidence="2">Uncharacterized protein</fullName>
    </submittedName>
</protein>
<reference evidence="2" key="1">
    <citation type="journal article" date="2019" name="Sci. Rep.">
        <title>Draft genome of Tanacetum cinerariifolium, the natural source of mosquito coil.</title>
        <authorList>
            <person name="Yamashiro T."/>
            <person name="Shiraishi A."/>
            <person name="Satake H."/>
            <person name="Nakayama K."/>
        </authorList>
    </citation>
    <scope>NUCLEOTIDE SEQUENCE</scope>
</reference>
<feature type="region of interest" description="Disordered" evidence="1">
    <location>
        <begin position="79"/>
        <end position="128"/>
    </location>
</feature>
<sequence>MEDNSWSGIILTYIYNTFYKDEAQEDKETEVAKESEDMPFSIMKEMVQVSSDEDDYSDEGLIDNEDVILFNDVKYPPTDAEKRMFKERPTTSRAPSTRSRAPTASTSTRFRAPTASTSNAQAASTLAPRGYMKIAMTGCVLSLRAPDDPNAPPSSATRKKKSKK</sequence>
<feature type="compositionally biased region" description="Basic and acidic residues" evidence="1">
    <location>
        <begin position="79"/>
        <end position="90"/>
    </location>
</feature>
<accession>A0A699HJC1</accession>
<dbReference type="EMBL" id="BKCJ010165233">
    <property type="protein sequence ID" value="GEY27522.1"/>
    <property type="molecule type" value="Genomic_DNA"/>
</dbReference>
<proteinExistence type="predicted"/>
<feature type="compositionally biased region" description="Low complexity" evidence="1">
    <location>
        <begin position="91"/>
        <end position="127"/>
    </location>
</feature>
<feature type="region of interest" description="Disordered" evidence="1">
    <location>
        <begin position="143"/>
        <end position="164"/>
    </location>
</feature>
<name>A0A699HJC1_TANCI</name>
<dbReference type="AlphaFoldDB" id="A0A699HJC1"/>
<gene>
    <name evidence="2" type="ORF">Tci_399496</name>
</gene>
<evidence type="ECO:0000256" key="1">
    <source>
        <dbReference type="SAM" id="MobiDB-lite"/>
    </source>
</evidence>